<comment type="caution">
    <text evidence="1">The sequence shown here is derived from an EMBL/GenBank/DDBJ whole genome shotgun (WGS) entry which is preliminary data.</text>
</comment>
<name>A0A921IKQ2_9FIRM</name>
<evidence type="ECO:0000313" key="2">
    <source>
        <dbReference type="Proteomes" id="UP000782880"/>
    </source>
</evidence>
<dbReference type="EMBL" id="DYVE01000079">
    <property type="protein sequence ID" value="HJG27607.1"/>
    <property type="molecule type" value="Genomic_DNA"/>
</dbReference>
<gene>
    <name evidence="1" type="ORF">K8V20_03030</name>
</gene>
<evidence type="ECO:0008006" key="3">
    <source>
        <dbReference type="Google" id="ProtNLM"/>
    </source>
</evidence>
<accession>A0A921IKQ2</accession>
<evidence type="ECO:0000313" key="1">
    <source>
        <dbReference type="EMBL" id="HJG27607.1"/>
    </source>
</evidence>
<organism evidence="1 2">
    <name type="scientific">Subdoligranulum variabile</name>
    <dbReference type="NCBI Taxonomy" id="214851"/>
    <lineage>
        <taxon>Bacteria</taxon>
        <taxon>Bacillati</taxon>
        <taxon>Bacillota</taxon>
        <taxon>Clostridia</taxon>
        <taxon>Eubacteriales</taxon>
        <taxon>Oscillospiraceae</taxon>
        <taxon>Subdoligranulum</taxon>
    </lineage>
</organism>
<dbReference type="AlphaFoldDB" id="A0A921IKQ2"/>
<reference evidence="1" key="1">
    <citation type="journal article" date="2021" name="PeerJ">
        <title>Extensive microbial diversity within the chicken gut microbiome revealed by metagenomics and culture.</title>
        <authorList>
            <person name="Gilroy R."/>
            <person name="Ravi A."/>
            <person name="Getino M."/>
            <person name="Pursley I."/>
            <person name="Horton D.L."/>
            <person name="Alikhan N.F."/>
            <person name="Baker D."/>
            <person name="Gharbi K."/>
            <person name="Hall N."/>
            <person name="Watson M."/>
            <person name="Adriaenssens E.M."/>
            <person name="Foster-Nyarko E."/>
            <person name="Jarju S."/>
            <person name="Secka A."/>
            <person name="Antonio M."/>
            <person name="Oren A."/>
            <person name="Chaudhuri R.R."/>
            <person name="La Ragione R."/>
            <person name="Hildebrand F."/>
            <person name="Pallen M.J."/>
        </authorList>
    </citation>
    <scope>NUCLEOTIDE SEQUENCE</scope>
    <source>
        <strain evidence="1">ChiBcec21-2208</strain>
    </source>
</reference>
<proteinExistence type="predicted"/>
<dbReference type="Proteomes" id="UP000782880">
    <property type="component" value="Unassembled WGS sequence"/>
</dbReference>
<protein>
    <recommendedName>
        <fullName evidence="3">DUF1540 domain-containing protein</fullName>
    </recommendedName>
</protein>
<reference evidence="1" key="2">
    <citation type="submission" date="2021-09" db="EMBL/GenBank/DDBJ databases">
        <authorList>
            <person name="Gilroy R."/>
        </authorList>
    </citation>
    <scope>NUCLEOTIDE SEQUENCE</scope>
    <source>
        <strain evidence="1">ChiBcec21-2208</strain>
    </source>
</reference>
<sequence>MVYLDCAQYDCCHNKAGACCLGNIKVHHAGEKDAVCSSYRCNEGVGNVATDNAPATAETEVRCDDKGCKYLEGRCCCADHVCIDECGCGPKCATRKEARQSRK</sequence>